<name>A0A849C8G8_9NOCA</name>
<evidence type="ECO:0000259" key="3">
    <source>
        <dbReference type="Pfam" id="PF26059"/>
    </source>
</evidence>
<proteinExistence type="predicted"/>
<evidence type="ECO:0000313" key="5">
    <source>
        <dbReference type="Proteomes" id="UP000586827"/>
    </source>
</evidence>
<protein>
    <recommendedName>
        <fullName evidence="3">DUF8020 domain-containing protein</fullName>
    </recommendedName>
</protein>
<accession>A0A849C8G8</accession>
<gene>
    <name evidence="4" type="ORF">HLB23_30355</name>
</gene>
<comment type="caution">
    <text evidence="4">The sequence shown here is derived from an EMBL/GenBank/DDBJ whole genome shotgun (WGS) entry which is preliminary data.</text>
</comment>
<keyword evidence="1" id="KW-0472">Membrane</keyword>
<reference evidence="4 5" key="1">
    <citation type="submission" date="2020-05" db="EMBL/GenBank/DDBJ databases">
        <title>MicrobeNet Type strains.</title>
        <authorList>
            <person name="Nicholson A.C."/>
        </authorList>
    </citation>
    <scope>NUCLEOTIDE SEQUENCE [LARGE SCALE GENOMIC DNA]</scope>
    <source>
        <strain evidence="4 5">JCM 3224</strain>
    </source>
</reference>
<dbReference type="Pfam" id="PF26059">
    <property type="entry name" value="DUF8020"/>
    <property type="match status" value="1"/>
</dbReference>
<dbReference type="AlphaFoldDB" id="A0A849C8G8"/>
<feature type="transmembrane region" description="Helical" evidence="1">
    <location>
        <begin position="156"/>
        <end position="179"/>
    </location>
</feature>
<feature type="signal peptide" evidence="2">
    <location>
        <begin position="1"/>
        <end position="26"/>
    </location>
</feature>
<keyword evidence="2" id="KW-0732">Signal</keyword>
<organism evidence="4 5">
    <name type="scientific">Nocardia uniformis</name>
    <dbReference type="NCBI Taxonomy" id="53432"/>
    <lineage>
        <taxon>Bacteria</taxon>
        <taxon>Bacillati</taxon>
        <taxon>Actinomycetota</taxon>
        <taxon>Actinomycetes</taxon>
        <taxon>Mycobacteriales</taxon>
        <taxon>Nocardiaceae</taxon>
        <taxon>Nocardia</taxon>
    </lineage>
</organism>
<feature type="chain" id="PRO_5032826030" description="DUF8020 domain-containing protein" evidence="2">
    <location>
        <begin position="27"/>
        <end position="233"/>
    </location>
</feature>
<dbReference type="Proteomes" id="UP000586827">
    <property type="component" value="Unassembled WGS sequence"/>
</dbReference>
<dbReference type="InterPro" id="IPR058333">
    <property type="entry name" value="DUF8020"/>
</dbReference>
<keyword evidence="1" id="KW-0812">Transmembrane</keyword>
<keyword evidence="1" id="KW-1133">Transmembrane helix</keyword>
<dbReference type="EMBL" id="JABELX010000012">
    <property type="protein sequence ID" value="NNH74106.1"/>
    <property type="molecule type" value="Genomic_DNA"/>
</dbReference>
<evidence type="ECO:0000313" key="4">
    <source>
        <dbReference type="EMBL" id="NNH74106.1"/>
    </source>
</evidence>
<feature type="domain" description="DUF8020" evidence="3">
    <location>
        <begin position="42"/>
        <end position="105"/>
    </location>
</feature>
<dbReference type="RefSeq" id="WP_067516824.1">
    <property type="nucleotide sequence ID" value="NZ_JABELX010000012.1"/>
</dbReference>
<sequence>MLMRKFAATSALLIAALGVTAGTVNAEPAAPAGPAPLNISYEFSEESVKLTSDLGSLAVEGNALLFKTTDGTTMASAPLQAQVDDFVFPIAADISGNSATLTPQFNMDQAVYKPVALPFEDQAAFKNEYEREKAAYSRMKDNIGMAATLAGLTTTVLGGVVGCGIGIVAGAAVTLPVALGGGSGPIIGCLLGAAAGASLIGIAGTILITAPVAVVEIVNYFGIINSPFVPPAK</sequence>
<evidence type="ECO:0000256" key="1">
    <source>
        <dbReference type="SAM" id="Phobius"/>
    </source>
</evidence>
<keyword evidence="5" id="KW-1185">Reference proteome</keyword>
<evidence type="ECO:0000256" key="2">
    <source>
        <dbReference type="SAM" id="SignalP"/>
    </source>
</evidence>